<dbReference type="Gene3D" id="1.25.10.10">
    <property type="entry name" value="Leucine-rich Repeat Variant"/>
    <property type="match status" value="1"/>
</dbReference>
<dbReference type="InterPro" id="IPR039852">
    <property type="entry name" value="CAND1/CAND2"/>
</dbReference>
<dbReference type="Proteomes" id="UP000828390">
    <property type="component" value="Unassembled WGS sequence"/>
</dbReference>
<dbReference type="InterPro" id="IPR011989">
    <property type="entry name" value="ARM-like"/>
</dbReference>
<keyword evidence="2" id="KW-0833">Ubl conjugation pathway</keyword>
<dbReference type="InterPro" id="IPR016024">
    <property type="entry name" value="ARM-type_fold"/>
</dbReference>
<evidence type="ECO:0000313" key="4">
    <source>
        <dbReference type="Proteomes" id="UP000828390"/>
    </source>
</evidence>
<protein>
    <submittedName>
        <fullName evidence="3">Uncharacterized protein</fullName>
    </submittedName>
</protein>
<dbReference type="GO" id="GO:0010265">
    <property type="term" value="P:SCF complex assembly"/>
    <property type="evidence" value="ECO:0007669"/>
    <property type="project" value="InterPro"/>
</dbReference>
<keyword evidence="1" id="KW-0677">Repeat</keyword>
<comment type="caution">
    <text evidence="3">The sequence shown here is derived from an EMBL/GenBank/DDBJ whole genome shotgun (WGS) entry which is preliminary data.</text>
</comment>
<reference evidence="3" key="2">
    <citation type="submission" date="2020-11" db="EMBL/GenBank/DDBJ databases">
        <authorList>
            <person name="McCartney M.A."/>
            <person name="Auch B."/>
            <person name="Kono T."/>
            <person name="Mallez S."/>
            <person name="Becker A."/>
            <person name="Gohl D.M."/>
            <person name="Silverstein K.A.T."/>
            <person name="Koren S."/>
            <person name="Bechman K.B."/>
            <person name="Herman A."/>
            <person name="Abrahante J.E."/>
            <person name="Garbe J."/>
        </authorList>
    </citation>
    <scope>NUCLEOTIDE SEQUENCE</scope>
    <source>
        <strain evidence="3">Duluth1</strain>
        <tissue evidence="3">Whole animal</tissue>
    </source>
</reference>
<evidence type="ECO:0000256" key="1">
    <source>
        <dbReference type="ARBA" id="ARBA00022737"/>
    </source>
</evidence>
<keyword evidence="4" id="KW-1185">Reference proteome</keyword>
<name>A0A9D4NNU3_DREPO</name>
<dbReference type="EMBL" id="JAIWYP010000001">
    <property type="protein sequence ID" value="KAH3897079.1"/>
    <property type="molecule type" value="Genomic_DNA"/>
</dbReference>
<dbReference type="PANTHER" id="PTHR12696">
    <property type="entry name" value="TIP120"/>
    <property type="match status" value="1"/>
</dbReference>
<proteinExistence type="predicted"/>
<organism evidence="3 4">
    <name type="scientific">Dreissena polymorpha</name>
    <name type="common">Zebra mussel</name>
    <name type="synonym">Mytilus polymorpha</name>
    <dbReference type="NCBI Taxonomy" id="45954"/>
    <lineage>
        <taxon>Eukaryota</taxon>
        <taxon>Metazoa</taxon>
        <taxon>Spiralia</taxon>
        <taxon>Lophotrochozoa</taxon>
        <taxon>Mollusca</taxon>
        <taxon>Bivalvia</taxon>
        <taxon>Autobranchia</taxon>
        <taxon>Heteroconchia</taxon>
        <taxon>Euheterodonta</taxon>
        <taxon>Imparidentia</taxon>
        <taxon>Neoheterodontei</taxon>
        <taxon>Myida</taxon>
        <taxon>Dreissenoidea</taxon>
        <taxon>Dreissenidae</taxon>
        <taxon>Dreissena</taxon>
    </lineage>
</organism>
<gene>
    <name evidence="3" type="ORF">DPMN_021263</name>
</gene>
<evidence type="ECO:0000256" key="2">
    <source>
        <dbReference type="ARBA" id="ARBA00022786"/>
    </source>
</evidence>
<evidence type="ECO:0000313" key="3">
    <source>
        <dbReference type="EMBL" id="KAH3897079.1"/>
    </source>
</evidence>
<dbReference type="SUPFAM" id="SSF48371">
    <property type="entry name" value="ARM repeat"/>
    <property type="match status" value="1"/>
</dbReference>
<dbReference type="AlphaFoldDB" id="A0A9D4NNU3"/>
<sequence length="184" mass="20739">MIRNLGDQLTTELRDCLPIFLDRLKNEITRLTTVKALTMIASSPLKIDLRAILTEGIPILASFLRKNQRALKLSTLACLDMLVKNWGMLFKNWGYVVQELGYVGQELEYVGQELGYAVQELGYVGQELEYVGQELGHVGQELRYVVQELGYVGQELGYVGRELGYVVQELGYVGQELFSRTGVT</sequence>
<accession>A0A9D4NNU3</accession>
<reference evidence="3" key="1">
    <citation type="journal article" date="2019" name="bioRxiv">
        <title>The Genome of the Zebra Mussel, Dreissena polymorpha: A Resource for Invasive Species Research.</title>
        <authorList>
            <person name="McCartney M.A."/>
            <person name="Auch B."/>
            <person name="Kono T."/>
            <person name="Mallez S."/>
            <person name="Zhang Y."/>
            <person name="Obille A."/>
            <person name="Becker A."/>
            <person name="Abrahante J.E."/>
            <person name="Garbe J."/>
            <person name="Badalamenti J.P."/>
            <person name="Herman A."/>
            <person name="Mangelson H."/>
            <person name="Liachko I."/>
            <person name="Sullivan S."/>
            <person name="Sone E.D."/>
            <person name="Koren S."/>
            <person name="Silverstein K.A.T."/>
            <person name="Beckman K.B."/>
            <person name="Gohl D.M."/>
        </authorList>
    </citation>
    <scope>NUCLEOTIDE SEQUENCE</scope>
    <source>
        <strain evidence="3">Duluth1</strain>
        <tissue evidence="3">Whole animal</tissue>
    </source>
</reference>